<name>A0A2G8JEB6_STIJA</name>
<dbReference type="AlphaFoldDB" id="A0A2G8JEB6"/>
<feature type="domain" description="Tectonic-1-3 N-terminal" evidence="2">
    <location>
        <begin position="53"/>
        <end position="136"/>
    </location>
</feature>
<dbReference type="GO" id="GO:0060271">
    <property type="term" value="P:cilium assembly"/>
    <property type="evidence" value="ECO:0007669"/>
    <property type="project" value="TreeGrafter"/>
</dbReference>
<protein>
    <submittedName>
        <fullName evidence="3">Putative tectonic-1</fullName>
    </submittedName>
</protein>
<reference evidence="3 4" key="1">
    <citation type="journal article" date="2017" name="PLoS Biol.">
        <title>The sea cucumber genome provides insights into morphological evolution and visceral regeneration.</title>
        <authorList>
            <person name="Zhang X."/>
            <person name="Sun L."/>
            <person name="Yuan J."/>
            <person name="Sun Y."/>
            <person name="Gao Y."/>
            <person name="Zhang L."/>
            <person name="Li S."/>
            <person name="Dai H."/>
            <person name="Hamel J.F."/>
            <person name="Liu C."/>
            <person name="Yu Y."/>
            <person name="Liu S."/>
            <person name="Lin W."/>
            <person name="Guo K."/>
            <person name="Jin S."/>
            <person name="Xu P."/>
            <person name="Storey K.B."/>
            <person name="Huan P."/>
            <person name="Zhang T."/>
            <person name="Zhou Y."/>
            <person name="Zhang J."/>
            <person name="Lin C."/>
            <person name="Li X."/>
            <person name="Xing L."/>
            <person name="Huo D."/>
            <person name="Sun M."/>
            <person name="Wang L."/>
            <person name="Mercier A."/>
            <person name="Li F."/>
            <person name="Yang H."/>
            <person name="Xiang J."/>
        </authorList>
    </citation>
    <scope>NUCLEOTIDE SEQUENCE [LARGE SCALE GENOMIC DNA]</scope>
    <source>
        <strain evidence="3">Shaxun</strain>
        <tissue evidence="3">Muscle</tissue>
    </source>
</reference>
<dbReference type="EMBL" id="MRZV01002292">
    <property type="protein sequence ID" value="PIK34084.1"/>
    <property type="molecule type" value="Genomic_DNA"/>
</dbReference>
<evidence type="ECO:0000259" key="2">
    <source>
        <dbReference type="Pfam" id="PF25752"/>
    </source>
</evidence>
<evidence type="ECO:0000313" key="4">
    <source>
        <dbReference type="Proteomes" id="UP000230750"/>
    </source>
</evidence>
<dbReference type="Pfam" id="PF25752">
    <property type="entry name" value="DUF1619_N"/>
    <property type="match status" value="1"/>
</dbReference>
<organism evidence="3 4">
    <name type="scientific">Stichopus japonicus</name>
    <name type="common">Sea cucumber</name>
    <dbReference type="NCBI Taxonomy" id="307972"/>
    <lineage>
        <taxon>Eukaryota</taxon>
        <taxon>Metazoa</taxon>
        <taxon>Echinodermata</taxon>
        <taxon>Eleutherozoa</taxon>
        <taxon>Echinozoa</taxon>
        <taxon>Holothuroidea</taxon>
        <taxon>Aspidochirotacea</taxon>
        <taxon>Aspidochirotida</taxon>
        <taxon>Stichopodidae</taxon>
        <taxon>Apostichopus</taxon>
    </lineage>
</organism>
<keyword evidence="1" id="KW-0732">Signal</keyword>
<gene>
    <name evidence="3" type="ORF">BSL78_29095</name>
</gene>
<dbReference type="PANTHER" id="PTHR14611:SF2">
    <property type="entry name" value="TECTONIC"/>
    <property type="match status" value="1"/>
</dbReference>
<dbReference type="OrthoDB" id="184109at2759"/>
<dbReference type="InterPro" id="IPR040354">
    <property type="entry name" value="TCTN1-3"/>
</dbReference>
<dbReference type="Proteomes" id="UP000230750">
    <property type="component" value="Unassembled WGS sequence"/>
</dbReference>
<feature type="chain" id="PRO_5013970286" evidence="1">
    <location>
        <begin position="39"/>
        <end position="139"/>
    </location>
</feature>
<dbReference type="PANTHER" id="PTHR14611">
    <property type="entry name" value="TECTONIC FAMILY MEMBER"/>
    <property type="match status" value="1"/>
</dbReference>
<sequence length="139" mass="15952">MLELMLEKVIKPHDMEEMRSVTLWIALLLALWLKLCSSSQDLELHLKCFHIPNLGPCICDLTANGCDVNCCCDEDCTDEDRATFSECLDQKFIVDDLLCLQNSVVFRNNSPDYVQVADPSLFCVRRDNCKISYNFTTYL</sequence>
<evidence type="ECO:0000313" key="3">
    <source>
        <dbReference type="EMBL" id="PIK34084.1"/>
    </source>
</evidence>
<evidence type="ECO:0000256" key="1">
    <source>
        <dbReference type="SAM" id="SignalP"/>
    </source>
</evidence>
<accession>A0A2G8JEB6</accession>
<comment type="caution">
    <text evidence="3">The sequence shown here is derived from an EMBL/GenBank/DDBJ whole genome shotgun (WGS) entry which is preliminary data.</text>
</comment>
<feature type="signal peptide" evidence="1">
    <location>
        <begin position="1"/>
        <end position="38"/>
    </location>
</feature>
<dbReference type="InterPro" id="IPR057724">
    <property type="entry name" value="TCTN1-3_N"/>
</dbReference>
<keyword evidence="4" id="KW-1185">Reference proteome</keyword>
<proteinExistence type="predicted"/>